<dbReference type="Gene3D" id="3.30.1490.360">
    <property type="match status" value="1"/>
</dbReference>
<protein>
    <submittedName>
        <fullName evidence="6">Phage tail sheath family protein</fullName>
    </submittedName>
</protein>
<comment type="caution">
    <text evidence="6">The sequence shown here is derived from an EMBL/GenBank/DDBJ whole genome shotgun (WGS) entry which is preliminary data.</text>
</comment>
<dbReference type="InterPro" id="IPR035326">
    <property type="entry name" value="Beta_sandwich_Seath"/>
</dbReference>
<dbReference type="Gene3D" id="3.40.50.11790">
    <property type="match status" value="1"/>
</dbReference>
<dbReference type="Pfam" id="PF17482">
    <property type="entry name" value="Phage_sheath_1C"/>
    <property type="match status" value="1"/>
</dbReference>
<evidence type="ECO:0000259" key="3">
    <source>
        <dbReference type="Pfam" id="PF17481"/>
    </source>
</evidence>
<evidence type="ECO:0000259" key="2">
    <source>
        <dbReference type="Pfam" id="PF04984"/>
    </source>
</evidence>
<dbReference type="Pfam" id="PF04984">
    <property type="entry name" value="Phage_sheath_1"/>
    <property type="match status" value="1"/>
</dbReference>
<organism evidence="6 7">
    <name type="scientific">Zhenhengia yiwuensis</name>
    <dbReference type="NCBI Taxonomy" id="2763666"/>
    <lineage>
        <taxon>Bacteria</taxon>
        <taxon>Bacillati</taxon>
        <taxon>Bacillota</taxon>
        <taxon>Clostridia</taxon>
        <taxon>Lachnospirales</taxon>
        <taxon>Lachnospiraceae</taxon>
        <taxon>Zhenhengia</taxon>
    </lineage>
</organism>
<comment type="similarity">
    <text evidence="1">Belongs to the myoviridae tail sheath protein family.</text>
</comment>
<reference evidence="6" key="1">
    <citation type="submission" date="2020-08" db="EMBL/GenBank/DDBJ databases">
        <title>Genome public.</title>
        <authorList>
            <person name="Liu C."/>
            <person name="Sun Q."/>
        </authorList>
    </citation>
    <scope>NUCLEOTIDE SEQUENCE</scope>
    <source>
        <strain evidence="6">NSJ-12</strain>
    </source>
</reference>
<feature type="domain" description="Tail sheath protein C-terminal" evidence="4">
    <location>
        <begin position="336"/>
        <end position="438"/>
    </location>
</feature>
<dbReference type="Proteomes" id="UP000655830">
    <property type="component" value="Unassembled WGS sequence"/>
</dbReference>
<dbReference type="Gene3D" id="2.60.40.4290">
    <property type="match status" value="1"/>
</dbReference>
<evidence type="ECO:0000256" key="1">
    <source>
        <dbReference type="ARBA" id="ARBA00008005"/>
    </source>
</evidence>
<dbReference type="InterPro" id="IPR020287">
    <property type="entry name" value="Tail_sheath_C"/>
</dbReference>
<dbReference type="InterPro" id="IPR035089">
    <property type="entry name" value="Phage_sheath_subtilisin"/>
</dbReference>
<name>A0A926EKG1_9FIRM</name>
<feature type="domain" description="Tail sheath protein Gp18-like" evidence="5">
    <location>
        <begin position="33"/>
        <end position="90"/>
    </location>
</feature>
<dbReference type="Pfam" id="PF17481">
    <property type="entry name" value="Phage_sheath_domII"/>
    <property type="match status" value="1"/>
</dbReference>
<dbReference type="InterPro" id="IPR054564">
    <property type="entry name" value="Gp18_domIII_N"/>
</dbReference>
<dbReference type="Gene3D" id="3.30.360.90">
    <property type="match status" value="1"/>
</dbReference>
<accession>A0A926EKG1</accession>
<dbReference type="RefSeq" id="WP_249334263.1">
    <property type="nucleotide sequence ID" value="NZ_JACRSY010000048.1"/>
</dbReference>
<dbReference type="Pfam" id="PF22671">
    <property type="entry name" value="Gp18_domIII_N"/>
    <property type="match status" value="1"/>
</dbReference>
<keyword evidence="7" id="KW-1185">Reference proteome</keyword>
<dbReference type="EMBL" id="JACRSY010000048">
    <property type="protein sequence ID" value="MBC8581371.1"/>
    <property type="molecule type" value="Genomic_DNA"/>
</dbReference>
<evidence type="ECO:0000259" key="4">
    <source>
        <dbReference type="Pfam" id="PF17482"/>
    </source>
</evidence>
<gene>
    <name evidence="6" type="ORF">H8718_17930</name>
</gene>
<feature type="domain" description="Phage tail sheath protein-like beta-sandwich" evidence="3">
    <location>
        <begin position="91"/>
        <end position="180"/>
    </location>
</feature>
<proteinExistence type="inferred from homology"/>
<evidence type="ECO:0000313" key="6">
    <source>
        <dbReference type="EMBL" id="MBC8581371.1"/>
    </source>
</evidence>
<sequence length="438" mass="47624">MAGGTFTVQNKVRPGAYINFKSAGKPLGTLSDRGIMTMPLALKWGPSKTPIEITAETDVQEVLGYSLLDPELLLIKEAAKRASKILLYRLNDGTKATATVEPLTITARYGGTRGNAISVTLTEDVDAEGTFKVVTLLDGRPVHEQLGKKVEDLENNNFVTFSGTGALVASAGAPLTNGTDTEAETQSYLDYFKAIEVLTWNTMAIPTKDSTVKGTAVSFIKRMREEEGKKVQGVLENYPTADDEGIISVKNGVKLTDGTVIDAVKATAWVAAATAGAEVNQSNTYTAYDDSVDVDVRYTNTQIIEALQKGEFVFVEQDGKAVVEQDINTLTSFTIDKDKSFRKNRVIRVLDAIGNDMHRIFAKNYLGATDNHADGRKLFKGECINYLDTLQGISAIQNFDSTKDVEVLPGQESDAVVANVYVQPVDSMEKLYMTVTVR</sequence>
<dbReference type="Gene3D" id="3.30.1370.220">
    <property type="match status" value="1"/>
</dbReference>
<evidence type="ECO:0000313" key="7">
    <source>
        <dbReference type="Proteomes" id="UP000655830"/>
    </source>
</evidence>
<dbReference type="AlphaFoldDB" id="A0A926EKG1"/>
<evidence type="ECO:0000259" key="5">
    <source>
        <dbReference type="Pfam" id="PF22671"/>
    </source>
</evidence>
<feature type="domain" description="Tail sheath protein subtilisin-like" evidence="2">
    <location>
        <begin position="182"/>
        <end position="329"/>
    </location>
</feature>